<dbReference type="EMBL" id="JALPRK010000005">
    <property type="protein sequence ID" value="MCK8487052.1"/>
    <property type="molecule type" value="Genomic_DNA"/>
</dbReference>
<evidence type="ECO:0000313" key="1">
    <source>
        <dbReference type="EMBL" id="MCK8487052.1"/>
    </source>
</evidence>
<keyword evidence="2" id="KW-1185">Reference proteome</keyword>
<name>A0A9X2BPN1_9BACL</name>
<sequence>MNNVNLMVEHLYGCKEAAIQNTFASIGIIAVTNVQEGLVSLSYDSQTVYFVEMIEMLEEHGCAVKQLMK</sequence>
<dbReference type="AlphaFoldDB" id="A0A9X2BPN1"/>
<comment type="caution">
    <text evidence="1">The sequence shown here is derived from an EMBL/GenBank/DDBJ whole genome shotgun (WGS) entry which is preliminary data.</text>
</comment>
<evidence type="ECO:0000313" key="2">
    <source>
        <dbReference type="Proteomes" id="UP001139534"/>
    </source>
</evidence>
<organism evidence="1 2">
    <name type="scientific">Paenibacillus mellifer</name>
    <dbReference type="NCBI Taxonomy" id="2937794"/>
    <lineage>
        <taxon>Bacteria</taxon>
        <taxon>Bacillati</taxon>
        <taxon>Bacillota</taxon>
        <taxon>Bacilli</taxon>
        <taxon>Bacillales</taxon>
        <taxon>Paenibacillaceae</taxon>
        <taxon>Paenibacillus</taxon>
    </lineage>
</organism>
<dbReference type="RefSeq" id="WP_248551263.1">
    <property type="nucleotide sequence ID" value="NZ_JALPRK010000005.1"/>
</dbReference>
<accession>A0A9X2BPN1</accession>
<reference evidence="1" key="1">
    <citation type="submission" date="2022-04" db="EMBL/GenBank/DDBJ databases">
        <authorList>
            <person name="Seo M.-J."/>
        </authorList>
    </citation>
    <scope>NUCLEOTIDE SEQUENCE</scope>
    <source>
        <strain evidence="1">MBLB2552</strain>
    </source>
</reference>
<proteinExistence type="predicted"/>
<gene>
    <name evidence="1" type="ORF">M0651_07710</name>
</gene>
<dbReference type="Proteomes" id="UP001139534">
    <property type="component" value="Unassembled WGS sequence"/>
</dbReference>
<protein>
    <submittedName>
        <fullName evidence="1">Uncharacterized protein</fullName>
    </submittedName>
</protein>